<evidence type="ECO:0000313" key="15">
    <source>
        <dbReference type="Proteomes" id="UP000183487"/>
    </source>
</evidence>
<dbReference type="InterPro" id="IPR005628">
    <property type="entry name" value="GspK"/>
</dbReference>
<name>A0A1H0YSA9_9BURK</name>
<keyword evidence="4" id="KW-1003">Cell membrane</keyword>
<dbReference type="RefSeq" id="WP_083379919.1">
    <property type="nucleotide sequence ID" value="NZ_FNKP01000001.1"/>
</dbReference>
<evidence type="ECO:0000256" key="4">
    <source>
        <dbReference type="ARBA" id="ARBA00022475"/>
    </source>
</evidence>
<evidence type="ECO:0000256" key="1">
    <source>
        <dbReference type="ARBA" id="ARBA00004533"/>
    </source>
</evidence>
<comment type="subcellular location">
    <subcellularLocation>
        <location evidence="1">Cell inner membrane</location>
    </subcellularLocation>
</comment>
<dbReference type="SUPFAM" id="SSF158544">
    <property type="entry name" value="GspK insert domain-like"/>
    <property type="match status" value="1"/>
</dbReference>
<evidence type="ECO:0000256" key="9">
    <source>
        <dbReference type="ARBA" id="ARBA00023136"/>
    </source>
</evidence>
<evidence type="ECO:0000259" key="13">
    <source>
        <dbReference type="Pfam" id="PF21687"/>
    </source>
</evidence>
<feature type="domain" description="T2SS protein K second SAM-like" evidence="12">
    <location>
        <begin position="300"/>
        <end position="356"/>
    </location>
</feature>
<feature type="region of interest" description="Disordered" evidence="10">
    <location>
        <begin position="19"/>
        <end position="43"/>
    </location>
</feature>
<protein>
    <submittedName>
        <fullName evidence="14">General secretion pathway protein K</fullName>
    </submittedName>
</protein>
<keyword evidence="5" id="KW-0997">Cell inner membrane</keyword>
<gene>
    <name evidence="14" type="ORF">SAMN05443245_0252</name>
</gene>
<evidence type="ECO:0000256" key="10">
    <source>
        <dbReference type="SAM" id="MobiDB-lite"/>
    </source>
</evidence>
<comment type="similarity">
    <text evidence="2">Belongs to the GSP K family.</text>
</comment>
<evidence type="ECO:0000256" key="11">
    <source>
        <dbReference type="SAM" id="Phobius"/>
    </source>
</evidence>
<dbReference type="PANTHER" id="PTHR38831">
    <property type="entry name" value="TYPE II SECRETION SYSTEM PROTEIN K"/>
    <property type="match status" value="1"/>
</dbReference>
<feature type="domain" description="T2SS protein K first SAM-like" evidence="13">
    <location>
        <begin position="157"/>
        <end position="296"/>
    </location>
</feature>
<dbReference type="OrthoDB" id="5293133at2"/>
<dbReference type="InterPro" id="IPR049179">
    <property type="entry name" value="T2SSK_SAM-like_2nd"/>
</dbReference>
<evidence type="ECO:0000259" key="12">
    <source>
        <dbReference type="Pfam" id="PF03934"/>
    </source>
</evidence>
<keyword evidence="6 11" id="KW-0812">Transmembrane</keyword>
<dbReference type="Pfam" id="PF03934">
    <property type="entry name" value="T2SSK"/>
    <property type="match status" value="1"/>
</dbReference>
<dbReference type="GO" id="GO:0005886">
    <property type="term" value="C:plasma membrane"/>
    <property type="evidence" value="ECO:0007669"/>
    <property type="project" value="UniProtKB-SubCell"/>
</dbReference>
<accession>A0A1H0YSA9</accession>
<evidence type="ECO:0000256" key="8">
    <source>
        <dbReference type="ARBA" id="ARBA00022989"/>
    </source>
</evidence>
<evidence type="ECO:0000256" key="6">
    <source>
        <dbReference type="ARBA" id="ARBA00022692"/>
    </source>
</evidence>
<evidence type="ECO:0000256" key="5">
    <source>
        <dbReference type="ARBA" id="ARBA00022519"/>
    </source>
</evidence>
<evidence type="ECO:0000256" key="2">
    <source>
        <dbReference type="ARBA" id="ARBA00007246"/>
    </source>
</evidence>
<keyword evidence="8 11" id="KW-1133">Transmembrane helix</keyword>
<proteinExistence type="inferred from homology"/>
<evidence type="ECO:0000256" key="7">
    <source>
        <dbReference type="ARBA" id="ARBA00022927"/>
    </source>
</evidence>
<reference evidence="15" key="1">
    <citation type="submission" date="2016-10" db="EMBL/GenBank/DDBJ databases">
        <authorList>
            <person name="Varghese N."/>
        </authorList>
    </citation>
    <scope>NUCLEOTIDE SEQUENCE [LARGE SCALE GENOMIC DNA]</scope>
    <source>
        <strain evidence="15">GAS106B</strain>
    </source>
</reference>
<keyword evidence="3" id="KW-0813">Transport</keyword>
<dbReference type="EMBL" id="FNKP01000001">
    <property type="protein sequence ID" value="SDQ18043.1"/>
    <property type="molecule type" value="Genomic_DNA"/>
</dbReference>
<dbReference type="InterPro" id="IPR049031">
    <property type="entry name" value="T2SSK_SAM-like_1st"/>
</dbReference>
<dbReference type="AlphaFoldDB" id="A0A1H0YSA9"/>
<sequence>MKFSWLSARRVVRALPSGFGQTRAPASTRASGRRKTRKASSPAQQKGAAIISALLVVALSAILVSGMLWRQQVQIRRIENQRLLSQALWVSRGALDWTRLILRSEGDTSAGITYLGGLWGVPIAKTRLSDFLGQIGEVRAEQGAETYLSGSIEDAQAKFNLRNLVSSPAPGVLQLNTEQISAYQRLLVSLGANSQLAKNTAVQVRASLAQSATRFQTVTSTSSSSTTTTSTNTAAQAIQGGATGGGNFTDKPGIDDDNDKGGTPLQMTSVDSLLDIPGYTPEMVAQLRPFVTILPTATAVNMNTASAEVISAIVPEMNLSQAQAFVARRQTVFFHNVGDVTLALTGSGVQSAAVDPSEMDVTTSYFLIHGRVQHERAEVDRTTLVYRDALTHTTRIVRVQDQL</sequence>
<dbReference type="NCBIfam" id="NF037980">
    <property type="entry name" value="T2SS_GspK"/>
    <property type="match status" value="1"/>
</dbReference>
<dbReference type="Proteomes" id="UP000183487">
    <property type="component" value="Unassembled WGS sequence"/>
</dbReference>
<organism evidence="14 15">
    <name type="scientific">Paraburkholderia fungorum</name>
    <dbReference type="NCBI Taxonomy" id="134537"/>
    <lineage>
        <taxon>Bacteria</taxon>
        <taxon>Pseudomonadati</taxon>
        <taxon>Pseudomonadota</taxon>
        <taxon>Betaproteobacteria</taxon>
        <taxon>Burkholderiales</taxon>
        <taxon>Burkholderiaceae</taxon>
        <taxon>Paraburkholderia</taxon>
    </lineage>
</organism>
<dbReference type="InterPro" id="IPR038072">
    <property type="entry name" value="GspK_central_sf"/>
</dbReference>
<keyword evidence="7" id="KW-0653">Protein transport</keyword>
<feature type="region of interest" description="Disordered" evidence="10">
    <location>
        <begin position="238"/>
        <end position="264"/>
    </location>
</feature>
<dbReference type="Pfam" id="PF21687">
    <property type="entry name" value="T2SSK_1st"/>
    <property type="match status" value="1"/>
</dbReference>
<dbReference type="GO" id="GO:0009306">
    <property type="term" value="P:protein secretion"/>
    <property type="evidence" value="ECO:0007669"/>
    <property type="project" value="InterPro"/>
</dbReference>
<feature type="transmembrane region" description="Helical" evidence="11">
    <location>
        <begin position="47"/>
        <end position="69"/>
    </location>
</feature>
<evidence type="ECO:0000256" key="3">
    <source>
        <dbReference type="ARBA" id="ARBA00022448"/>
    </source>
</evidence>
<evidence type="ECO:0000313" key="14">
    <source>
        <dbReference type="EMBL" id="SDQ18043.1"/>
    </source>
</evidence>
<dbReference type="PANTHER" id="PTHR38831:SF1">
    <property type="entry name" value="TYPE II SECRETION SYSTEM PROTEIN K-RELATED"/>
    <property type="match status" value="1"/>
</dbReference>
<keyword evidence="9 11" id="KW-0472">Membrane</keyword>
<keyword evidence="15" id="KW-1185">Reference proteome</keyword>
<dbReference type="Gene3D" id="3.30.1300.30">
    <property type="entry name" value="GSPII I/J protein-like"/>
    <property type="match status" value="1"/>
</dbReference>